<proteinExistence type="predicted"/>
<accession>A0A0D0BX34</accession>
<name>A0A0D0BX34_9AGAM</name>
<organism evidence="1 2">
    <name type="scientific">Suillus luteus UH-Slu-Lm8-n1</name>
    <dbReference type="NCBI Taxonomy" id="930992"/>
    <lineage>
        <taxon>Eukaryota</taxon>
        <taxon>Fungi</taxon>
        <taxon>Dikarya</taxon>
        <taxon>Basidiomycota</taxon>
        <taxon>Agaricomycotina</taxon>
        <taxon>Agaricomycetes</taxon>
        <taxon>Agaricomycetidae</taxon>
        <taxon>Boletales</taxon>
        <taxon>Suillineae</taxon>
        <taxon>Suillaceae</taxon>
        <taxon>Suillus</taxon>
    </lineage>
</organism>
<reference evidence="2" key="2">
    <citation type="submission" date="2015-01" db="EMBL/GenBank/DDBJ databases">
        <title>Evolutionary Origins and Diversification of the Mycorrhizal Mutualists.</title>
        <authorList>
            <consortium name="DOE Joint Genome Institute"/>
            <consortium name="Mycorrhizal Genomics Consortium"/>
            <person name="Kohler A."/>
            <person name="Kuo A."/>
            <person name="Nagy L.G."/>
            <person name="Floudas D."/>
            <person name="Copeland A."/>
            <person name="Barry K.W."/>
            <person name="Cichocki N."/>
            <person name="Veneault-Fourrey C."/>
            <person name="LaButti K."/>
            <person name="Lindquist E.A."/>
            <person name="Lipzen A."/>
            <person name="Lundell T."/>
            <person name="Morin E."/>
            <person name="Murat C."/>
            <person name="Riley R."/>
            <person name="Ohm R."/>
            <person name="Sun H."/>
            <person name="Tunlid A."/>
            <person name="Henrissat B."/>
            <person name="Grigoriev I.V."/>
            <person name="Hibbett D.S."/>
            <person name="Martin F."/>
        </authorList>
    </citation>
    <scope>NUCLEOTIDE SEQUENCE [LARGE SCALE GENOMIC DNA]</scope>
    <source>
        <strain evidence="2">UH-Slu-Lm8-n1</strain>
    </source>
</reference>
<sequence length="58" mass="6832">MSEASELPAWQRELKPLHGKNILPDSCVYIYCRWPRRKRKSSRAIAIQTLLKSFSNEQ</sequence>
<gene>
    <name evidence="1" type="ORF">CY34DRAFT_249829</name>
</gene>
<keyword evidence="2" id="KW-1185">Reference proteome</keyword>
<dbReference type="Proteomes" id="UP000054485">
    <property type="component" value="Unassembled WGS sequence"/>
</dbReference>
<protein>
    <submittedName>
        <fullName evidence="1">Uncharacterized protein</fullName>
    </submittedName>
</protein>
<dbReference type="HOGENOM" id="CLU_2980633_0_0_1"/>
<reference evidence="1 2" key="1">
    <citation type="submission" date="2014-04" db="EMBL/GenBank/DDBJ databases">
        <authorList>
            <consortium name="DOE Joint Genome Institute"/>
            <person name="Kuo A."/>
            <person name="Ruytinx J."/>
            <person name="Rineau F."/>
            <person name="Colpaert J."/>
            <person name="Kohler A."/>
            <person name="Nagy L.G."/>
            <person name="Floudas D."/>
            <person name="Copeland A."/>
            <person name="Barry K.W."/>
            <person name="Cichocki N."/>
            <person name="Veneault-Fourrey C."/>
            <person name="LaButti K."/>
            <person name="Lindquist E.A."/>
            <person name="Lipzen A."/>
            <person name="Lundell T."/>
            <person name="Morin E."/>
            <person name="Murat C."/>
            <person name="Sun H."/>
            <person name="Tunlid A."/>
            <person name="Henrissat B."/>
            <person name="Grigoriev I.V."/>
            <person name="Hibbett D.S."/>
            <person name="Martin F."/>
            <person name="Nordberg H.P."/>
            <person name="Cantor M.N."/>
            <person name="Hua S.X."/>
        </authorList>
    </citation>
    <scope>NUCLEOTIDE SEQUENCE [LARGE SCALE GENOMIC DNA]</scope>
    <source>
        <strain evidence="1 2">UH-Slu-Lm8-n1</strain>
    </source>
</reference>
<dbReference type="InParanoid" id="A0A0D0BX34"/>
<dbReference type="EMBL" id="KN835147">
    <property type="protein sequence ID" value="KIK47438.1"/>
    <property type="molecule type" value="Genomic_DNA"/>
</dbReference>
<evidence type="ECO:0000313" key="1">
    <source>
        <dbReference type="EMBL" id="KIK47438.1"/>
    </source>
</evidence>
<evidence type="ECO:0000313" key="2">
    <source>
        <dbReference type="Proteomes" id="UP000054485"/>
    </source>
</evidence>
<dbReference type="AlphaFoldDB" id="A0A0D0BX34"/>